<accession>A0AAV9EL39</accession>
<protein>
    <recommendedName>
        <fullName evidence="1">Reverse transcriptase domain-containing protein</fullName>
    </recommendedName>
</protein>
<comment type="caution">
    <text evidence="2">The sequence shown here is derived from an EMBL/GenBank/DDBJ whole genome shotgun (WGS) entry which is preliminary data.</text>
</comment>
<evidence type="ECO:0000259" key="1">
    <source>
        <dbReference type="PROSITE" id="PS50878"/>
    </source>
</evidence>
<gene>
    <name evidence="2" type="ORF">QJS10_CPA06g01057</name>
</gene>
<organism evidence="2 3">
    <name type="scientific">Acorus calamus</name>
    <name type="common">Sweet flag</name>
    <dbReference type="NCBI Taxonomy" id="4465"/>
    <lineage>
        <taxon>Eukaryota</taxon>
        <taxon>Viridiplantae</taxon>
        <taxon>Streptophyta</taxon>
        <taxon>Embryophyta</taxon>
        <taxon>Tracheophyta</taxon>
        <taxon>Spermatophyta</taxon>
        <taxon>Magnoliopsida</taxon>
        <taxon>Liliopsida</taxon>
        <taxon>Acoraceae</taxon>
        <taxon>Acorus</taxon>
    </lineage>
</organism>
<dbReference type="PROSITE" id="PS50878">
    <property type="entry name" value="RT_POL"/>
    <property type="match status" value="1"/>
</dbReference>
<dbReference type="InterPro" id="IPR000477">
    <property type="entry name" value="RT_dom"/>
</dbReference>
<reference evidence="2" key="2">
    <citation type="submission" date="2023-06" db="EMBL/GenBank/DDBJ databases">
        <authorList>
            <person name="Ma L."/>
            <person name="Liu K.-W."/>
            <person name="Li Z."/>
            <person name="Hsiao Y.-Y."/>
            <person name="Qi Y."/>
            <person name="Fu T."/>
            <person name="Tang G."/>
            <person name="Zhang D."/>
            <person name="Sun W.-H."/>
            <person name="Liu D.-K."/>
            <person name="Li Y."/>
            <person name="Chen G.-Z."/>
            <person name="Liu X.-D."/>
            <person name="Liao X.-Y."/>
            <person name="Jiang Y.-T."/>
            <person name="Yu X."/>
            <person name="Hao Y."/>
            <person name="Huang J."/>
            <person name="Zhao X.-W."/>
            <person name="Ke S."/>
            <person name="Chen Y.-Y."/>
            <person name="Wu W.-L."/>
            <person name="Hsu J.-L."/>
            <person name="Lin Y.-F."/>
            <person name="Huang M.-D."/>
            <person name="Li C.-Y."/>
            <person name="Huang L."/>
            <person name="Wang Z.-W."/>
            <person name="Zhao X."/>
            <person name="Zhong W.-Y."/>
            <person name="Peng D.-H."/>
            <person name="Ahmad S."/>
            <person name="Lan S."/>
            <person name="Zhang J.-S."/>
            <person name="Tsai W.-C."/>
            <person name="Van De Peer Y."/>
            <person name="Liu Z.-J."/>
        </authorList>
    </citation>
    <scope>NUCLEOTIDE SEQUENCE</scope>
    <source>
        <strain evidence="2">CP</strain>
        <tissue evidence="2">Leaves</tissue>
    </source>
</reference>
<proteinExistence type="predicted"/>
<dbReference type="SUPFAM" id="SSF56672">
    <property type="entry name" value="DNA/RNA polymerases"/>
    <property type="match status" value="1"/>
</dbReference>
<dbReference type="Proteomes" id="UP001180020">
    <property type="component" value="Unassembled WGS sequence"/>
</dbReference>
<dbReference type="PANTHER" id="PTHR46890">
    <property type="entry name" value="NON-LTR RETROLELEMENT REVERSE TRANSCRIPTASE-LIKE PROTEIN-RELATED"/>
    <property type="match status" value="1"/>
</dbReference>
<dbReference type="Pfam" id="PF00078">
    <property type="entry name" value="RVT_1"/>
    <property type="match status" value="1"/>
</dbReference>
<dbReference type="InterPro" id="IPR052343">
    <property type="entry name" value="Retrotransposon-Effector_Assoc"/>
</dbReference>
<dbReference type="InterPro" id="IPR043502">
    <property type="entry name" value="DNA/RNA_pol_sf"/>
</dbReference>
<keyword evidence="3" id="KW-1185">Reference proteome</keyword>
<reference evidence="2" key="1">
    <citation type="journal article" date="2023" name="Nat. Commun.">
        <title>Diploid and tetraploid genomes of Acorus and the evolution of monocots.</title>
        <authorList>
            <person name="Ma L."/>
            <person name="Liu K.W."/>
            <person name="Li Z."/>
            <person name="Hsiao Y.Y."/>
            <person name="Qi Y."/>
            <person name="Fu T."/>
            <person name="Tang G.D."/>
            <person name="Zhang D."/>
            <person name="Sun W.H."/>
            <person name="Liu D.K."/>
            <person name="Li Y."/>
            <person name="Chen G.Z."/>
            <person name="Liu X.D."/>
            <person name="Liao X.Y."/>
            <person name="Jiang Y.T."/>
            <person name="Yu X."/>
            <person name="Hao Y."/>
            <person name="Huang J."/>
            <person name="Zhao X.W."/>
            <person name="Ke S."/>
            <person name="Chen Y.Y."/>
            <person name="Wu W.L."/>
            <person name="Hsu J.L."/>
            <person name="Lin Y.F."/>
            <person name="Huang M.D."/>
            <person name="Li C.Y."/>
            <person name="Huang L."/>
            <person name="Wang Z.W."/>
            <person name="Zhao X."/>
            <person name="Zhong W.Y."/>
            <person name="Peng D.H."/>
            <person name="Ahmad S."/>
            <person name="Lan S."/>
            <person name="Zhang J.S."/>
            <person name="Tsai W.C."/>
            <person name="Van de Peer Y."/>
            <person name="Liu Z.J."/>
        </authorList>
    </citation>
    <scope>NUCLEOTIDE SEQUENCE</scope>
    <source>
        <strain evidence="2">CP</strain>
    </source>
</reference>
<dbReference type="PANTHER" id="PTHR46890:SF48">
    <property type="entry name" value="RNA-DIRECTED DNA POLYMERASE"/>
    <property type="match status" value="1"/>
</dbReference>
<dbReference type="CDD" id="cd01650">
    <property type="entry name" value="RT_nLTR_like"/>
    <property type="match status" value="1"/>
</dbReference>
<feature type="domain" description="Reverse transcriptase" evidence="1">
    <location>
        <begin position="140"/>
        <end position="354"/>
    </location>
</feature>
<evidence type="ECO:0000313" key="3">
    <source>
        <dbReference type="Proteomes" id="UP001180020"/>
    </source>
</evidence>
<evidence type="ECO:0000313" key="2">
    <source>
        <dbReference type="EMBL" id="KAK1314293.1"/>
    </source>
</evidence>
<dbReference type="EMBL" id="JAUJYO010000006">
    <property type="protein sequence ID" value="KAK1314293.1"/>
    <property type="molecule type" value="Genomic_DNA"/>
</dbReference>
<name>A0AAV9EL39_ACOCL</name>
<sequence>MRVLKMEEMEWRQKSKGLWLKAGDNNMNFFHKMVYQRRRIIRNSHIQIEDKTWEEMEEIKPALVDHFKKGWTPKWEDLDTPQLKPSQLTLLEEPFSEVEIRKALAGVEGDKAPGPDGFGLGFYLHYWSIVKEDIVSLFKEFYEGNQSVGCLNASLFVLILKVEGPVAVAVDDFCPICLANGAYMLVIKVLANRLKLVCHHLIVSAQAAFLPGIYLHEGFLMAQEVVSALHKDKRKGVVCKLDFAKAYDSVDRDFLLQRMKRLRFMPRWSRMVNQCISFFPLGKGLRQGDPFSPILFILVAYVLQRLCAKVERAGWISVLSTTQNWSKVSIIQYTDDIIMLSKNSVGTYVGCDSF</sequence>
<dbReference type="AlphaFoldDB" id="A0AAV9EL39"/>